<comment type="similarity">
    <text evidence="5">Belongs to the BI1 family.</text>
</comment>
<evidence type="ECO:0000256" key="2">
    <source>
        <dbReference type="ARBA" id="ARBA00022692"/>
    </source>
</evidence>
<evidence type="ECO:0000256" key="4">
    <source>
        <dbReference type="ARBA" id="ARBA00023136"/>
    </source>
</evidence>
<organism evidence="6 7">
    <name type="scientific">Drosophila mojavensis</name>
    <name type="common">Fruit fly</name>
    <dbReference type="NCBI Taxonomy" id="7230"/>
    <lineage>
        <taxon>Eukaryota</taxon>
        <taxon>Metazoa</taxon>
        <taxon>Ecdysozoa</taxon>
        <taxon>Arthropoda</taxon>
        <taxon>Hexapoda</taxon>
        <taxon>Insecta</taxon>
        <taxon>Pterygota</taxon>
        <taxon>Neoptera</taxon>
        <taxon>Endopterygota</taxon>
        <taxon>Diptera</taxon>
        <taxon>Brachycera</taxon>
        <taxon>Muscomorpha</taxon>
        <taxon>Ephydroidea</taxon>
        <taxon>Drosophilidae</taxon>
        <taxon>Drosophila</taxon>
    </lineage>
</organism>
<dbReference type="InParanoid" id="A0A0Q9XFB9"/>
<comment type="caution">
    <text evidence="5">Lacks conserved residue(s) required for the propagation of feature annotation.</text>
</comment>
<keyword evidence="7" id="KW-1185">Reference proteome</keyword>
<dbReference type="AlphaFoldDB" id="A0A0Q9XFB9"/>
<keyword evidence="3 5" id="KW-1133">Transmembrane helix</keyword>
<evidence type="ECO:0000256" key="3">
    <source>
        <dbReference type="ARBA" id="ARBA00022989"/>
    </source>
</evidence>
<feature type="transmembrane region" description="Helical" evidence="5">
    <location>
        <begin position="34"/>
        <end position="55"/>
    </location>
</feature>
<evidence type="ECO:0000256" key="5">
    <source>
        <dbReference type="RuleBase" id="RU004379"/>
    </source>
</evidence>
<evidence type="ECO:0000313" key="6">
    <source>
        <dbReference type="EMBL" id="KRG02849.1"/>
    </source>
</evidence>
<protein>
    <submittedName>
        <fullName evidence="6">Uncharacterized protein</fullName>
    </submittedName>
</protein>
<dbReference type="GO" id="GO:0016020">
    <property type="term" value="C:membrane"/>
    <property type="evidence" value="ECO:0007669"/>
    <property type="project" value="UniProtKB-SubCell"/>
</dbReference>
<keyword evidence="4 5" id="KW-0472">Membrane</keyword>
<feature type="transmembrane region" description="Helical" evidence="5">
    <location>
        <begin position="97"/>
        <end position="116"/>
    </location>
</feature>
<feature type="transmembrane region" description="Helical" evidence="5">
    <location>
        <begin position="67"/>
        <end position="85"/>
    </location>
</feature>
<dbReference type="PANTHER" id="PTHR23291">
    <property type="entry name" value="BAX INHIBITOR-RELATED"/>
    <property type="match status" value="1"/>
</dbReference>
<keyword evidence="2 5" id="KW-0812">Transmembrane</keyword>
<dbReference type="InterPro" id="IPR006214">
    <property type="entry name" value="Bax_inhibitor_1-related"/>
</dbReference>
<accession>A0A0Q9XFB9</accession>
<reference evidence="6 7" key="1">
    <citation type="journal article" date="2007" name="Nature">
        <title>Evolution of genes and genomes on the Drosophila phylogeny.</title>
        <authorList>
            <consortium name="Drosophila 12 Genomes Consortium"/>
            <person name="Clark A.G."/>
            <person name="Eisen M.B."/>
            <person name="Smith D.R."/>
            <person name="Bergman C.M."/>
            <person name="Oliver B."/>
            <person name="Markow T.A."/>
            <person name="Kaufman T.C."/>
            <person name="Kellis M."/>
            <person name="Gelbart W."/>
            <person name="Iyer V.N."/>
            <person name="Pollard D.A."/>
            <person name="Sackton T.B."/>
            <person name="Larracuente A.M."/>
            <person name="Singh N.D."/>
            <person name="Abad J.P."/>
            <person name="Abt D.N."/>
            <person name="Adryan B."/>
            <person name="Aguade M."/>
            <person name="Akashi H."/>
            <person name="Anderson W.W."/>
            <person name="Aquadro C.F."/>
            <person name="Ardell D.H."/>
            <person name="Arguello R."/>
            <person name="Artieri C.G."/>
            <person name="Barbash D.A."/>
            <person name="Barker D."/>
            <person name="Barsanti P."/>
            <person name="Batterham P."/>
            <person name="Batzoglou S."/>
            <person name="Begun D."/>
            <person name="Bhutkar A."/>
            <person name="Blanco E."/>
            <person name="Bosak S.A."/>
            <person name="Bradley R.K."/>
            <person name="Brand A.D."/>
            <person name="Brent M.R."/>
            <person name="Brooks A.N."/>
            <person name="Brown R.H."/>
            <person name="Butlin R.K."/>
            <person name="Caggese C."/>
            <person name="Calvi B.R."/>
            <person name="Bernardo de Carvalho A."/>
            <person name="Caspi A."/>
            <person name="Castrezana S."/>
            <person name="Celniker S.E."/>
            <person name="Chang J.L."/>
            <person name="Chapple C."/>
            <person name="Chatterji S."/>
            <person name="Chinwalla A."/>
            <person name="Civetta A."/>
            <person name="Clifton S.W."/>
            <person name="Comeron J.M."/>
            <person name="Costello J.C."/>
            <person name="Coyne J.A."/>
            <person name="Daub J."/>
            <person name="David R.G."/>
            <person name="Delcher A.L."/>
            <person name="Delehaunty K."/>
            <person name="Do C.B."/>
            <person name="Ebling H."/>
            <person name="Edwards K."/>
            <person name="Eickbush T."/>
            <person name="Evans J.D."/>
            <person name="Filipski A."/>
            <person name="Findeiss S."/>
            <person name="Freyhult E."/>
            <person name="Fulton L."/>
            <person name="Fulton R."/>
            <person name="Garcia A.C."/>
            <person name="Gardiner A."/>
            <person name="Garfield D.A."/>
            <person name="Garvin B.E."/>
            <person name="Gibson G."/>
            <person name="Gilbert D."/>
            <person name="Gnerre S."/>
            <person name="Godfrey J."/>
            <person name="Good R."/>
            <person name="Gotea V."/>
            <person name="Gravely B."/>
            <person name="Greenberg A.J."/>
            <person name="Griffiths-Jones S."/>
            <person name="Gross S."/>
            <person name="Guigo R."/>
            <person name="Gustafson E.A."/>
            <person name="Haerty W."/>
            <person name="Hahn M.W."/>
            <person name="Halligan D.L."/>
            <person name="Halpern A.L."/>
            <person name="Halter G.M."/>
            <person name="Han M.V."/>
            <person name="Heger A."/>
            <person name="Hillier L."/>
            <person name="Hinrichs A.S."/>
            <person name="Holmes I."/>
            <person name="Hoskins R.A."/>
            <person name="Hubisz M.J."/>
            <person name="Hultmark D."/>
            <person name="Huntley M.A."/>
            <person name="Jaffe D.B."/>
            <person name="Jagadeeshan S."/>
            <person name="Jeck W.R."/>
            <person name="Johnson J."/>
            <person name="Jones C.D."/>
            <person name="Jordan W.C."/>
            <person name="Karpen G.H."/>
            <person name="Kataoka E."/>
            <person name="Keightley P.D."/>
            <person name="Kheradpour P."/>
            <person name="Kirkness E.F."/>
            <person name="Koerich L.B."/>
            <person name="Kristiansen K."/>
            <person name="Kudrna D."/>
            <person name="Kulathinal R.J."/>
            <person name="Kumar S."/>
            <person name="Kwok R."/>
            <person name="Lander E."/>
            <person name="Langley C.H."/>
            <person name="Lapoint R."/>
            <person name="Lazzaro B.P."/>
            <person name="Lee S.J."/>
            <person name="Levesque L."/>
            <person name="Li R."/>
            <person name="Lin C.F."/>
            <person name="Lin M.F."/>
            <person name="Lindblad-Toh K."/>
            <person name="Llopart A."/>
            <person name="Long M."/>
            <person name="Low L."/>
            <person name="Lozovsky E."/>
            <person name="Lu J."/>
            <person name="Luo M."/>
            <person name="Machado C.A."/>
            <person name="Makalowski W."/>
            <person name="Marzo M."/>
            <person name="Matsuda M."/>
            <person name="Matzkin L."/>
            <person name="McAllister B."/>
            <person name="McBride C.S."/>
            <person name="McKernan B."/>
            <person name="McKernan K."/>
            <person name="Mendez-Lago M."/>
            <person name="Minx P."/>
            <person name="Mollenhauer M.U."/>
            <person name="Montooth K."/>
            <person name="Mount S.M."/>
            <person name="Mu X."/>
            <person name="Myers E."/>
            <person name="Negre B."/>
            <person name="Newfeld S."/>
            <person name="Nielsen R."/>
            <person name="Noor M.A."/>
            <person name="O'Grady P."/>
            <person name="Pachter L."/>
            <person name="Papaceit M."/>
            <person name="Parisi M.J."/>
            <person name="Parisi M."/>
            <person name="Parts L."/>
            <person name="Pedersen J.S."/>
            <person name="Pesole G."/>
            <person name="Phillippy A.M."/>
            <person name="Ponting C.P."/>
            <person name="Pop M."/>
            <person name="Porcelli D."/>
            <person name="Powell J.R."/>
            <person name="Prohaska S."/>
            <person name="Pruitt K."/>
            <person name="Puig M."/>
            <person name="Quesneville H."/>
            <person name="Ram K.R."/>
            <person name="Rand D."/>
            <person name="Rasmussen M.D."/>
            <person name="Reed L.K."/>
            <person name="Reenan R."/>
            <person name="Reily A."/>
            <person name="Remington K.A."/>
            <person name="Rieger T.T."/>
            <person name="Ritchie M.G."/>
            <person name="Robin C."/>
            <person name="Rogers Y.H."/>
            <person name="Rohde C."/>
            <person name="Rozas J."/>
            <person name="Rubenfield M.J."/>
            <person name="Ruiz A."/>
            <person name="Russo S."/>
            <person name="Salzberg S.L."/>
            <person name="Sanchez-Gracia A."/>
            <person name="Saranga D.J."/>
            <person name="Sato H."/>
            <person name="Schaeffer S.W."/>
            <person name="Schatz M.C."/>
            <person name="Schlenke T."/>
            <person name="Schwartz R."/>
            <person name="Segarra C."/>
            <person name="Singh R.S."/>
            <person name="Sirot L."/>
            <person name="Sirota M."/>
            <person name="Sisneros N.B."/>
            <person name="Smith C.D."/>
            <person name="Smith T.F."/>
            <person name="Spieth J."/>
            <person name="Stage D.E."/>
            <person name="Stark A."/>
            <person name="Stephan W."/>
            <person name="Strausberg R.L."/>
            <person name="Strempel S."/>
            <person name="Sturgill D."/>
            <person name="Sutton G."/>
            <person name="Sutton G.G."/>
            <person name="Tao W."/>
            <person name="Teichmann S."/>
            <person name="Tobari Y.N."/>
            <person name="Tomimura Y."/>
            <person name="Tsolas J.M."/>
            <person name="Valente V.L."/>
            <person name="Venter E."/>
            <person name="Venter J.C."/>
            <person name="Vicario S."/>
            <person name="Vieira F.G."/>
            <person name="Vilella A.J."/>
            <person name="Villasante A."/>
            <person name="Walenz B."/>
            <person name="Wang J."/>
            <person name="Wasserman M."/>
            <person name="Watts T."/>
            <person name="Wilson D."/>
            <person name="Wilson R.K."/>
            <person name="Wing R.A."/>
            <person name="Wolfner M.F."/>
            <person name="Wong A."/>
            <person name="Wong G.K."/>
            <person name="Wu C.I."/>
            <person name="Wu G."/>
            <person name="Yamamoto D."/>
            <person name="Yang H.P."/>
            <person name="Yang S.P."/>
            <person name="Yorke J.A."/>
            <person name="Yoshida K."/>
            <person name="Zdobnov E."/>
            <person name="Zhang P."/>
            <person name="Zhang Y."/>
            <person name="Zimin A.V."/>
            <person name="Baldwin J."/>
            <person name="Abdouelleil A."/>
            <person name="Abdulkadir J."/>
            <person name="Abebe A."/>
            <person name="Abera B."/>
            <person name="Abreu J."/>
            <person name="Acer S.C."/>
            <person name="Aftuck L."/>
            <person name="Alexander A."/>
            <person name="An P."/>
            <person name="Anderson E."/>
            <person name="Anderson S."/>
            <person name="Arachi H."/>
            <person name="Azer M."/>
            <person name="Bachantsang P."/>
            <person name="Barry A."/>
            <person name="Bayul T."/>
            <person name="Berlin A."/>
            <person name="Bessette D."/>
            <person name="Bloom T."/>
            <person name="Blye J."/>
            <person name="Boguslavskiy L."/>
            <person name="Bonnet C."/>
            <person name="Boukhgalter B."/>
            <person name="Bourzgui I."/>
            <person name="Brown A."/>
            <person name="Cahill P."/>
            <person name="Channer S."/>
            <person name="Cheshatsang Y."/>
            <person name="Chuda L."/>
            <person name="Citroen M."/>
            <person name="Collymore A."/>
            <person name="Cooke P."/>
            <person name="Costello M."/>
            <person name="D'Aco K."/>
            <person name="Daza R."/>
            <person name="De Haan G."/>
            <person name="DeGray S."/>
            <person name="DeMaso C."/>
            <person name="Dhargay N."/>
            <person name="Dooley K."/>
            <person name="Dooley E."/>
            <person name="Doricent M."/>
            <person name="Dorje P."/>
            <person name="Dorjee K."/>
            <person name="Dupes A."/>
            <person name="Elong R."/>
            <person name="Falk J."/>
            <person name="Farina A."/>
            <person name="Faro S."/>
            <person name="Ferguson D."/>
            <person name="Fisher S."/>
            <person name="Foley C.D."/>
            <person name="Franke A."/>
            <person name="Friedrich D."/>
            <person name="Gadbois L."/>
            <person name="Gearin G."/>
            <person name="Gearin C.R."/>
            <person name="Giannoukos G."/>
            <person name="Goode T."/>
            <person name="Graham J."/>
            <person name="Grandbois E."/>
            <person name="Grewal S."/>
            <person name="Gyaltsen K."/>
            <person name="Hafez N."/>
            <person name="Hagos B."/>
            <person name="Hall J."/>
            <person name="Henson C."/>
            <person name="Hollinger A."/>
            <person name="Honan T."/>
            <person name="Huard M.D."/>
            <person name="Hughes L."/>
            <person name="Hurhula B."/>
            <person name="Husby M.E."/>
            <person name="Kamat A."/>
            <person name="Kanga B."/>
            <person name="Kashin S."/>
            <person name="Khazanovich D."/>
            <person name="Kisner P."/>
            <person name="Lance K."/>
            <person name="Lara M."/>
            <person name="Lee W."/>
            <person name="Lennon N."/>
            <person name="Letendre F."/>
            <person name="LeVine R."/>
            <person name="Lipovsky A."/>
            <person name="Liu X."/>
            <person name="Liu J."/>
            <person name="Liu S."/>
            <person name="Lokyitsang T."/>
            <person name="Lokyitsang Y."/>
            <person name="Lubonja R."/>
            <person name="Lui A."/>
            <person name="MacDonald P."/>
            <person name="Magnisalis V."/>
            <person name="Maru K."/>
            <person name="Matthews C."/>
            <person name="McCusker W."/>
            <person name="McDonough S."/>
            <person name="Mehta T."/>
            <person name="Meldrim J."/>
            <person name="Meneus L."/>
            <person name="Mihai O."/>
            <person name="Mihalev A."/>
            <person name="Mihova T."/>
            <person name="Mittelman R."/>
            <person name="Mlenga V."/>
            <person name="Montmayeur A."/>
            <person name="Mulrain L."/>
            <person name="Navidi A."/>
            <person name="Naylor J."/>
            <person name="Negash T."/>
            <person name="Nguyen T."/>
            <person name="Nguyen N."/>
            <person name="Nicol R."/>
            <person name="Norbu C."/>
            <person name="Norbu N."/>
            <person name="Novod N."/>
            <person name="O'Neill B."/>
            <person name="Osman S."/>
            <person name="Markiewicz E."/>
            <person name="Oyono O.L."/>
            <person name="Patti C."/>
            <person name="Phunkhang P."/>
            <person name="Pierre F."/>
            <person name="Priest M."/>
            <person name="Raghuraman S."/>
            <person name="Rege F."/>
            <person name="Reyes R."/>
            <person name="Rise C."/>
            <person name="Rogov P."/>
            <person name="Ross K."/>
            <person name="Ryan E."/>
            <person name="Settipalli S."/>
            <person name="Shea T."/>
            <person name="Sherpa N."/>
            <person name="Shi L."/>
            <person name="Shih D."/>
            <person name="Sparrow T."/>
            <person name="Spaulding J."/>
            <person name="Stalker J."/>
            <person name="Stange-Thomann N."/>
            <person name="Stavropoulos S."/>
            <person name="Stone C."/>
            <person name="Strader C."/>
            <person name="Tesfaye S."/>
            <person name="Thomson T."/>
            <person name="Thoulutsang Y."/>
            <person name="Thoulutsang D."/>
            <person name="Topham K."/>
            <person name="Topping I."/>
            <person name="Tsamla T."/>
            <person name="Vassiliev H."/>
            <person name="Vo A."/>
            <person name="Wangchuk T."/>
            <person name="Wangdi T."/>
            <person name="Weiand M."/>
            <person name="Wilkinson J."/>
            <person name="Wilson A."/>
            <person name="Yadav S."/>
            <person name="Young G."/>
            <person name="Yu Q."/>
            <person name="Zembek L."/>
            <person name="Zhong D."/>
            <person name="Zimmer A."/>
            <person name="Zwirko Z."/>
            <person name="Jaffe D.B."/>
            <person name="Alvarez P."/>
            <person name="Brockman W."/>
            <person name="Butler J."/>
            <person name="Chin C."/>
            <person name="Gnerre S."/>
            <person name="Grabherr M."/>
            <person name="Kleber M."/>
            <person name="Mauceli E."/>
            <person name="MacCallum I."/>
        </authorList>
    </citation>
    <scope>NUCLEOTIDE SEQUENCE [LARGE SCALE GENOMIC DNA]</scope>
    <source>
        <strain evidence="7">Tucson 15081-1352.22</strain>
    </source>
</reference>
<name>A0A0Q9XFB9_DROMO</name>
<dbReference type="Proteomes" id="UP000009192">
    <property type="component" value="Unassembled WGS sequence"/>
</dbReference>
<proteinExistence type="inferred from homology"/>
<dbReference type="OrthoDB" id="7933078at2759"/>
<gene>
    <name evidence="6" type="primary">Dmoj\GI17280</name>
    <name evidence="6" type="ORF">Dmoj_GI17280</name>
</gene>
<evidence type="ECO:0000313" key="7">
    <source>
        <dbReference type="Proteomes" id="UP000009192"/>
    </source>
</evidence>
<comment type="subcellular location">
    <subcellularLocation>
        <location evidence="1">Membrane</location>
        <topology evidence="1">Multi-pass membrane protein</topology>
    </subcellularLocation>
</comment>
<dbReference type="PANTHER" id="PTHR23291:SF47">
    <property type="entry name" value="TRANSMEMBRANE BAX INHIBITOR MOTIF CONTAINING 7"/>
    <property type="match status" value="1"/>
</dbReference>
<dbReference type="KEGG" id="dmo:Dmoj_GI17280"/>
<sequence length="129" mass="15060">MENFRRTQYREDDDLTEGTDWTDGRTRRHFISKVLVIIGFQMAFTAGCTVGVLFWPLAINMFQRERYLMHVGGGGMLVGSTVIFCCRRLSRKVPINYFLLIVYTIFTTLMVCSVTVCYETNLCKWFIWA</sequence>
<dbReference type="EMBL" id="CH933807">
    <property type="protein sequence ID" value="KRG02849.1"/>
    <property type="molecule type" value="Genomic_DNA"/>
</dbReference>
<evidence type="ECO:0000256" key="1">
    <source>
        <dbReference type="ARBA" id="ARBA00004141"/>
    </source>
</evidence>